<evidence type="ECO:0000313" key="1">
    <source>
        <dbReference type="EMBL" id="QHT19216.1"/>
    </source>
</evidence>
<organism evidence="1">
    <name type="scientific">viral metagenome</name>
    <dbReference type="NCBI Taxonomy" id="1070528"/>
    <lineage>
        <taxon>unclassified sequences</taxon>
        <taxon>metagenomes</taxon>
        <taxon>organismal metagenomes</taxon>
    </lineage>
</organism>
<reference evidence="1" key="1">
    <citation type="journal article" date="2020" name="Nature">
        <title>Giant virus diversity and host interactions through global metagenomics.</title>
        <authorList>
            <person name="Schulz F."/>
            <person name="Roux S."/>
            <person name="Paez-Espino D."/>
            <person name="Jungbluth S."/>
            <person name="Walsh D.A."/>
            <person name="Denef V.J."/>
            <person name="McMahon K.D."/>
            <person name="Konstantinidis K.T."/>
            <person name="Eloe-Fadrosh E.A."/>
            <person name="Kyrpides N.C."/>
            <person name="Woyke T."/>
        </authorList>
    </citation>
    <scope>NUCLEOTIDE SEQUENCE</scope>
    <source>
        <strain evidence="1">GVMAG-M-3300023174-57</strain>
    </source>
</reference>
<protein>
    <submittedName>
        <fullName evidence="1">Uncharacterized protein</fullName>
    </submittedName>
</protein>
<name>A0A6C0DQS3_9ZZZZ</name>
<proteinExistence type="predicted"/>
<accession>A0A6C0DQS3</accession>
<sequence>MNTKQQKPLIKLQRWGGSFQVEVVSDPSVKQSLFGWMSAQELGPQSAWRFANMLSSKSLGVVKHAPMFVSKRPGPARTGYLCFYTPLKVAIYIEDVPVDPKICILRMRHSPSIYTAGGAIFAATLSVPESTLWIEDILFWEGRNLWSSQSFTQRWSILKKWFETDWAEDTAIQRGLSIKPRQPLPLTSFNPEAGDVWEFIPDDNSRRRLIWKDKRLNRVTLNSYPQKPKPRIERPVEQTQAEQAKTQQQVVTKTFQAGILDTYFPTLTGPSDGSLVAIAKKDLTGPDVYSLFTADAKSLGIAVIRKMALSHAMRTHCTEKTTVRVEWNSSFDRWEILDVNVTANPSPHSDFTKSLAKK</sequence>
<dbReference type="AlphaFoldDB" id="A0A6C0DQS3"/>
<dbReference type="EMBL" id="MN739664">
    <property type="protein sequence ID" value="QHT19216.1"/>
    <property type="molecule type" value="Genomic_DNA"/>
</dbReference>